<dbReference type="STRING" id="1475481.GCA_000953855_00088"/>
<dbReference type="SUPFAM" id="SSF54611">
    <property type="entry name" value="SecB-like"/>
    <property type="match status" value="1"/>
</dbReference>
<evidence type="ECO:0000313" key="7">
    <source>
        <dbReference type="EMBL" id="GAP64805.1"/>
    </source>
</evidence>
<dbReference type="NCBIfam" id="TIGR00809">
    <property type="entry name" value="secB"/>
    <property type="match status" value="1"/>
</dbReference>
<dbReference type="Pfam" id="PF02556">
    <property type="entry name" value="SecB"/>
    <property type="match status" value="1"/>
</dbReference>
<dbReference type="Gene3D" id="3.10.420.10">
    <property type="entry name" value="SecB-like"/>
    <property type="match status" value="1"/>
</dbReference>
<dbReference type="OrthoDB" id="9795145at2"/>
<dbReference type="PANTHER" id="PTHR36918:SF1">
    <property type="entry name" value="PROTEIN-EXPORT PROTEIN SECB"/>
    <property type="match status" value="1"/>
</dbReference>
<dbReference type="GO" id="GO:0051262">
    <property type="term" value="P:protein tetramerization"/>
    <property type="evidence" value="ECO:0007669"/>
    <property type="project" value="InterPro"/>
</dbReference>
<keyword evidence="5" id="KW-0143">Chaperone</keyword>
<keyword evidence="3 5" id="KW-0653">Protein transport</keyword>
<dbReference type="InterPro" id="IPR035958">
    <property type="entry name" value="SecB-like_sf"/>
</dbReference>
<evidence type="ECO:0000256" key="2">
    <source>
        <dbReference type="ARBA" id="ARBA00022448"/>
    </source>
</evidence>
<protein>
    <recommendedName>
        <fullName evidence="5">Protein-export protein SecB</fullName>
    </recommendedName>
</protein>
<evidence type="ECO:0000256" key="5">
    <source>
        <dbReference type="HAMAP-Rule" id="MF_00821"/>
    </source>
</evidence>
<organism evidence="7">
    <name type="scientific">Mizugakiibacter sediminis</name>
    <dbReference type="NCBI Taxonomy" id="1475481"/>
    <lineage>
        <taxon>Bacteria</taxon>
        <taxon>Pseudomonadati</taxon>
        <taxon>Pseudomonadota</taxon>
        <taxon>Gammaproteobacteria</taxon>
        <taxon>Lysobacterales</taxon>
        <taxon>Rhodanobacteraceae</taxon>
        <taxon>Mizugakiibacter</taxon>
    </lineage>
</organism>
<reference evidence="7" key="2">
    <citation type="submission" date="2015-08" db="EMBL/GenBank/DDBJ databases">
        <title>Complete DNA Sequence of Pseudomonas syringae pv. actinidiae, the Causal Agent of Kiwifruit Canker Disease.</title>
        <authorList>
            <person name="Rikkerink E.H.A."/>
            <person name="Fineran P.C."/>
        </authorList>
    </citation>
    <scope>NUCLEOTIDE SEQUENCE</scope>
    <source>
        <strain evidence="7">SkMP5</strain>
    </source>
</reference>
<dbReference type="PANTHER" id="PTHR36918">
    <property type="match status" value="1"/>
</dbReference>
<evidence type="ECO:0000256" key="3">
    <source>
        <dbReference type="ARBA" id="ARBA00022927"/>
    </source>
</evidence>
<dbReference type="PRINTS" id="PR01594">
    <property type="entry name" value="SECBCHAPRONE"/>
</dbReference>
<dbReference type="Proteomes" id="UP000253740">
    <property type="component" value="Unassembled WGS sequence"/>
</dbReference>
<gene>
    <name evidence="5" type="primary">secB</name>
    <name evidence="6" type="ORF">MBSD_1643</name>
    <name evidence="7" type="ORF">MBSD_n0087</name>
</gene>
<evidence type="ECO:0000313" key="8">
    <source>
        <dbReference type="Proteomes" id="UP000253740"/>
    </source>
</evidence>
<evidence type="ECO:0000256" key="4">
    <source>
        <dbReference type="ARBA" id="ARBA00023010"/>
    </source>
</evidence>
<keyword evidence="5" id="KW-0963">Cytoplasm</keyword>
<dbReference type="EMBL" id="DF970134">
    <property type="protein sequence ID" value="GAP64805.1"/>
    <property type="molecule type" value="Genomic_DNA"/>
</dbReference>
<keyword evidence="4 5" id="KW-0811">Translocation</keyword>
<dbReference type="GO" id="GO:0006457">
    <property type="term" value="P:protein folding"/>
    <property type="evidence" value="ECO:0007669"/>
    <property type="project" value="UniProtKB-UniRule"/>
</dbReference>
<evidence type="ECO:0000313" key="6">
    <source>
        <dbReference type="EMBL" id="GAN45103.1"/>
    </source>
</evidence>
<comment type="similarity">
    <text evidence="1 5">Belongs to the SecB family.</text>
</comment>
<dbReference type="HAMAP" id="MF_00821">
    <property type="entry name" value="SecB"/>
    <property type="match status" value="1"/>
</dbReference>
<dbReference type="GO" id="GO:0051082">
    <property type="term" value="F:unfolded protein binding"/>
    <property type="evidence" value="ECO:0007669"/>
    <property type="project" value="InterPro"/>
</dbReference>
<comment type="subcellular location">
    <subcellularLocation>
        <location evidence="5">Cytoplasm</location>
    </subcellularLocation>
</comment>
<dbReference type="GO" id="GO:0005737">
    <property type="term" value="C:cytoplasm"/>
    <property type="evidence" value="ECO:0007669"/>
    <property type="project" value="UniProtKB-SubCell"/>
</dbReference>
<evidence type="ECO:0000256" key="1">
    <source>
        <dbReference type="ARBA" id="ARBA00009990"/>
    </source>
</evidence>
<dbReference type="InterPro" id="IPR003708">
    <property type="entry name" value="SecB"/>
</dbReference>
<dbReference type="HOGENOM" id="CLU_111574_1_0_6"/>
<accession>A0A0K8QIN2</accession>
<proteinExistence type="inferred from homology"/>
<keyword evidence="8" id="KW-1185">Reference proteome</keyword>
<dbReference type="AlphaFoldDB" id="A0A0K8QIN2"/>
<comment type="subunit">
    <text evidence="5">Homotetramer, a dimer of dimers. One homotetramer interacts with 1 SecA dimer.</text>
</comment>
<keyword evidence="2 5" id="KW-0813">Transport</keyword>
<comment type="function">
    <text evidence="5">One of the proteins required for the normal export of preproteins out of the cell cytoplasm. It is a molecular chaperone that binds to a subset of precursor proteins, maintaining them in a translocation-competent state. It also specifically binds to its receptor SecA.</text>
</comment>
<sequence>MADNTPVQPNGQATQAQLALQKIYVRDASFEAPNAPRIFQEIGESQQAPQVQLNLSHKADQLADGVFEVVLTLTLTCTLQDRTVYLAEVHQAGIFGVAGFADAERDAILGSYCPNVLFPYARQMISELVVNGGFPPFLLQPINFDALYSEQLRRRAEAPAANA</sequence>
<dbReference type="GO" id="GO:0015031">
    <property type="term" value="P:protein transport"/>
    <property type="evidence" value="ECO:0007669"/>
    <property type="project" value="UniProtKB-UniRule"/>
</dbReference>
<reference evidence="6" key="1">
    <citation type="submission" date="2015-03" db="EMBL/GenBank/DDBJ databases">
        <title>Draft genome sequence of Mizugakiibacter sediminis skMP5.</title>
        <authorList>
            <person name="Watanabe T."/>
            <person name="Kojima H."/>
            <person name="Fukui M."/>
        </authorList>
    </citation>
    <scope>NUCLEOTIDE SEQUENCE</scope>
    <source>
        <strain evidence="6">SkMP5</strain>
    </source>
</reference>
<dbReference type="RefSeq" id="WP_062534029.1">
    <property type="nucleotide sequence ID" value="NZ_DF970134.1"/>
</dbReference>
<name>A0A0K8QIN2_9GAMM</name>
<dbReference type="EMBL" id="DF952379">
    <property type="protein sequence ID" value="GAN45103.1"/>
    <property type="molecule type" value="Genomic_DNA"/>
</dbReference>
<dbReference type="NCBIfam" id="NF004393">
    <property type="entry name" value="PRK05751.1-4"/>
    <property type="match status" value="1"/>
</dbReference>